<organism evidence="1 2">
    <name type="scientific">Paraburkholderia strydomiana</name>
    <dbReference type="NCBI Taxonomy" id="1245417"/>
    <lineage>
        <taxon>Bacteria</taxon>
        <taxon>Pseudomonadati</taxon>
        <taxon>Pseudomonadota</taxon>
        <taxon>Betaproteobacteria</taxon>
        <taxon>Burkholderiales</taxon>
        <taxon>Burkholderiaceae</taxon>
        <taxon>Paraburkholderia</taxon>
    </lineage>
</organism>
<keyword evidence="2" id="KW-1185">Reference proteome</keyword>
<evidence type="ECO:0000313" key="2">
    <source>
        <dbReference type="Proteomes" id="UP001629288"/>
    </source>
</evidence>
<gene>
    <name evidence="1" type="ORF">PQR00_33980</name>
</gene>
<proteinExistence type="predicted"/>
<accession>A0ABW9CB66</accession>
<name>A0ABW9CB66_9BURK</name>
<dbReference type="EMBL" id="JAQQDH010000028">
    <property type="protein sequence ID" value="MFM0448593.1"/>
    <property type="molecule type" value="Genomic_DNA"/>
</dbReference>
<protein>
    <submittedName>
        <fullName evidence="1">Uncharacterized protein</fullName>
    </submittedName>
</protein>
<sequence length="130" mass="13981">MGSGCRVIIKRVVKTVRHFCINRSMRRDWVKGSRALGEGERQTALRAHRAMLALPRDSVLLKVRGALGEATLPESTYCPVLDAPASHHPASLTDIEKSVHGRGITLPLIVKAVTLLAGAGVVLNVRDGGK</sequence>
<dbReference type="Proteomes" id="UP001629288">
    <property type="component" value="Unassembled WGS sequence"/>
</dbReference>
<dbReference type="RefSeq" id="WP_408131854.1">
    <property type="nucleotide sequence ID" value="NZ_JAQQDD010000067.1"/>
</dbReference>
<reference evidence="1 2" key="1">
    <citation type="journal article" date="2024" name="Chem. Sci.">
        <title>Discovery of megapolipeptins by genome mining of a Burkholderiales bacteria collection.</title>
        <authorList>
            <person name="Paulo B.S."/>
            <person name="Recchia M.J.J."/>
            <person name="Lee S."/>
            <person name="Fergusson C.H."/>
            <person name="Romanowski S.B."/>
            <person name="Hernandez A."/>
            <person name="Krull N."/>
            <person name="Liu D.Y."/>
            <person name="Cavanagh H."/>
            <person name="Bos A."/>
            <person name="Gray C.A."/>
            <person name="Murphy B.T."/>
            <person name="Linington R.G."/>
            <person name="Eustaquio A.S."/>
        </authorList>
    </citation>
    <scope>NUCLEOTIDE SEQUENCE [LARGE SCALE GENOMIC DNA]</scope>
    <source>
        <strain evidence="1 2">RL17-379-BIB-C</strain>
    </source>
</reference>
<comment type="caution">
    <text evidence="1">The sequence shown here is derived from an EMBL/GenBank/DDBJ whole genome shotgun (WGS) entry which is preliminary data.</text>
</comment>
<evidence type="ECO:0000313" key="1">
    <source>
        <dbReference type="EMBL" id="MFM0448593.1"/>
    </source>
</evidence>